<dbReference type="SMART" id="SM00418">
    <property type="entry name" value="HTH_ARSR"/>
    <property type="match status" value="1"/>
</dbReference>
<dbReference type="NCBIfam" id="NF033788">
    <property type="entry name" value="HTH_metalloreg"/>
    <property type="match status" value="1"/>
</dbReference>
<name>A0A7C3WTN8_9BACT</name>
<dbReference type="PRINTS" id="PR00778">
    <property type="entry name" value="HTHARSR"/>
</dbReference>
<dbReference type="Gene3D" id="1.10.10.10">
    <property type="entry name" value="Winged helix-like DNA-binding domain superfamily/Winged helix DNA-binding domain"/>
    <property type="match status" value="1"/>
</dbReference>
<comment type="caution">
    <text evidence="5">The sequence shown here is derived from an EMBL/GenBank/DDBJ whole genome shotgun (WGS) entry which is preliminary data.</text>
</comment>
<accession>A0A7C3WTN8</accession>
<dbReference type="PANTHER" id="PTHR43132">
    <property type="entry name" value="ARSENICAL RESISTANCE OPERON REPRESSOR ARSR-RELATED"/>
    <property type="match status" value="1"/>
</dbReference>
<gene>
    <name evidence="5" type="ORF">ENV62_07575</name>
</gene>
<keyword evidence="2" id="KW-0238">DNA-binding</keyword>
<protein>
    <submittedName>
        <fullName evidence="5">ArsR family transcriptional regulator</fullName>
    </submittedName>
</protein>
<reference evidence="5" key="1">
    <citation type="journal article" date="2020" name="mSystems">
        <title>Genome- and Community-Level Interaction Insights into Carbon Utilization and Element Cycling Functions of Hydrothermarchaeota in Hydrothermal Sediment.</title>
        <authorList>
            <person name="Zhou Z."/>
            <person name="Liu Y."/>
            <person name="Xu W."/>
            <person name="Pan J."/>
            <person name="Luo Z.H."/>
            <person name="Li M."/>
        </authorList>
    </citation>
    <scope>NUCLEOTIDE SEQUENCE [LARGE SCALE GENOMIC DNA]</scope>
    <source>
        <strain evidence="5">SpSt-776</strain>
    </source>
</reference>
<dbReference type="Pfam" id="PF01022">
    <property type="entry name" value="HTH_5"/>
    <property type="match status" value="1"/>
</dbReference>
<dbReference type="GO" id="GO:0003700">
    <property type="term" value="F:DNA-binding transcription factor activity"/>
    <property type="evidence" value="ECO:0007669"/>
    <property type="project" value="InterPro"/>
</dbReference>
<dbReference type="InterPro" id="IPR001845">
    <property type="entry name" value="HTH_ArsR_DNA-bd_dom"/>
</dbReference>
<sequence length="158" mass="18699">MDPGKRKFRRPVFFPFLQKKFPKTVDYICLCGYIKIMKNEVKFFRGLADETRLKIIWLLMLQEELCVCDIMRVLGITQSKASRHLRYLYNLGLVTDRREGVWMNYRLAVDPESHQGKLLKLLRETLASHPEAQSLSERLQEWLKAKRELFSKEATCVC</sequence>
<dbReference type="InterPro" id="IPR036390">
    <property type="entry name" value="WH_DNA-bd_sf"/>
</dbReference>
<dbReference type="PANTHER" id="PTHR43132:SF6">
    <property type="entry name" value="HTH-TYPE TRANSCRIPTIONAL REPRESSOR CZRA"/>
    <property type="match status" value="1"/>
</dbReference>
<dbReference type="EMBL" id="DTHB01000049">
    <property type="protein sequence ID" value="HGB15077.1"/>
    <property type="molecule type" value="Genomic_DNA"/>
</dbReference>
<evidence type="ECO:0000259" key="4">
    <source>
        <dbReference type="PROSITE" id="PS50987"/>
    </source>
</evidence>
<dbReference type="PROSITE" id="PS00846">
    <property type="entry name" value="HTH_ARSR_1"/>
    <property type="match status" value="1"/>
</dbReference>
<organism evidence="5">
    <name type="scientific">Desulfobacca acetoxidans</name>
    <dbReference type="NCBI Taxonomy" id="60893"/>
    <lineage>
        <taxon>Bacteria</taxon>
        <taxon>Pseudomonadati</taxon>
        <taxon>Thermodesulfobacteriota</taxon>
        <taxon>Desulfobaccia</taxon>
        <taxon>Desulfobaccales</taxon>
        <taxon>Desulfobaccaceae</taxon>
        <taxon>Desulfobacca</taxon>
    </lineage>
</organism>
<dbReference type="InterPro" id="IPR011991">
    <property type="entry name" value="ArsR-like_HTH"/>
</dbReference>
<dbReference type="CDD" id="cd00090">
    <property type="entry name" value="HTH_ARSR"/>
    <property type="match status" value="1"/>
</dbReference>
<dbReference type="SUPFAM" id="SSF46785">
    <property type="entry name" value="Winged helix' DNA-binding domain"/>
    <property type="match status" value="1"/>
</dbReference>
<dbReference type="PROSITE" id="PS50987">
    <property type="entry name" value="HTH_ARSR_2"/>
    <property type="match status" value="1"/>
</dbReference>
<dbReference type="InterPro" id="IPR051011">
    <property type="entry name" value="Metal_resp_trans_reg"/>
</dbReference>
<proteinExistence type="predicted"/>
<feature type="domain" description="HTH arsR-type" evidence="4">
    <location>
        <begin position="34"/>
        <end position="133"/>
    </location>
</feature>
<dbReference type="InterPro" id="IPR036388">
    <property type="entry name" value="WH-like_DNA-bd_sf"/>
</dbReference>
<dbReference type="AlphaFoldDB" id="A0A7C3WTN8"/>
<evidence type="ECO:0000313" key="5">
    <source>
        <dbReference type="EMBL" id="HGB15077.1"/>
    </source>
</evidence>
<keyword evidence="1" id="KW-0805">Transcription regulation</keyword>
<evidence type="ECO:0000256" key="2">
    <source>
        <dbReference type="ARBA" id="ARBA00023125"/>
    </source>
</evidence>
<dbReference type="GO" id="GO:0003677">
    <property type="term" value="F:DNA binding"/>
    <property type="evidence" value="ECO:0007669"/>
    <property type="project" value="UniProtKB-KW"/>
</dbReference>
<evidence type="ECO:0000256" key="3">
    <source>
        <dbReference type="ARBA" id="ARBA00023163"/>
    </source>
</evidence>
<keyword evidence="3" id="KW-0804">Transcription</keyword>
<evidence type="ECO:0000256" key="1">
    <source>
        <dbReference type="ARBA" id="ARBA00023015"/>
    </source>
</evidence>
<dbReference type="InterPro" id="IPR018334">
    <property type="entry name" value="ArsR_HTH"/>
</dbReference>